<keyword evidence="3" id="KW-0812">Transmembrane</keyword>
<organism evidence="11 12">
    <name type="scientific">Adineta steineri</name>
    <dbReference type="NCBI Taxonomy" id="433720"/>
    <lineage>
        <taxon>Eukaryota</taxon>
        <taxon>Metazoa</taxon>
        <taxon>Spiralia</taxon>
        <taxon>Gnathifera</taxon>
        <taxon>Rotifera</taxon>
        <taxon>Eurotatoria</taxon>
        <taxon>Bdelloidea</taxon>
        <taxon>Adinetida</taxon>
        <taxon>Adinetidae</taxon>
        <taxon>Adineta</taxon>
    </lineage>
</organism>
<dbReference type="SMART" id="SM00192">
    <property type="entry name" value="LDLa"/>
    <property type="match status" value="2"/>
</dbReference>
<comment type="caution">
    <text evidence="10">Lacks conserved residue(s) required for the propagation of feature annotation.</text>
</comment>
<dbReference type="Gene3D" id="4.10.1220.10">
    <property type="entry name" value="EGF-type module"/>
    <property type="match status" value="1"/>
</dbReference>
<evidence type="ECO:0000313" key="12">
    <source>
        <dbReference type="Proteomes" id="UP000663844"/>
    </source>
</evidence>
<evidence type="ECO:0000256" key="4">
    <source>
        <dbReference type="ARBA" id="ARBA00022737"/>
    </source>
</evidence>
<proteinExistence type="predicted"/>
<evidence type="ECO:0000256" key="9">
    <source>
        <dbReference type="ARBA" id="ARBA00023180"/>
    </source>
</evidence>
<dbReference type="Pfam" id="PF00057">
    <property type="entry name" value="Ldl_recept_a"/>
    <property type="match status" value="2"/>
</dbReference>
<dbReference type="SUPFAM" id="SSF57424">
    <property type="entry name" value="LDL receptor-like module"/>
    <property type="match status" value="3"/>
</dbReference>
<feature type="non-terminal residue" evidence="11">
    <location>
        <position position="97"/>
    </location>
</feature>
<protein>
    <submittedName>
        <fullName evidence="11">Uncharacterized protein</fullName>
    </submittedName>
</protein>
<dbReference type="Proteomes" id="UP000663844">
    <property type="component" value="Unassembled WGS sequence"/>
</dbReference>
<keyword evidence="8" id="KW-0675">Receptor</keyword>
<gene>
    <name evidence="11" type="ORF">OXD698_LOCUS50499</name>
</gene>
<evidence type="ECO:0000256" key="5">
    <source>
        <dbReference type="ARBA" id="ARBA00022989"/>
    </source>
</evidence>
<keyword evidence="7 10" id="KW-1015">Disulfide bond</keyword>
<keyword evidence="6" id="KW-0472">Membrane</keyword>
<sequence>TGKCIPKSWICDNQNDCGDSSDEQNCHERTCDPLTQFTCPHTPGMCIPTAWRCDGQNDCGDNADELNCPPISCGAGQFLCSRDRRCINATRRCDGIA</sequence>
<dbReference type="AlphaFoldDB" id="A0A820N1V3"/>
<dbReference type="CDD" id="cd00112">
    <property type="entry name" value="LDLa"/>
    <property type="match status" value="2"/>
</dbReference>
<keyword evidence="5" id="KW-1133">Transmembrane helix</keyword>
<evidence type="ECO:0000256" key="7">
    <source>
        <dbReference type="ARBA" id="ARBA00023157"/>
    </source>
</evidence>
<dbReference type="InterPro" id="IPR023415">
    <property type="entry name" value="LDLR_class-A_CS"/>
</dbReference>
<accession>A0A820N1V3</accession>
<dbReference type="InterPro" id="IPR051221">
    <property type="entry name" value="LDLR-related"/>
</dbReference>
<dbReference type="InterPro" id="IPR036055">
    <property type="entry name" value="LDL_receptor-like_sf"/>
</dbReference>
<dbReference type="GO" id="GO:0005886">
    <property type="term" value="C:plasma membrane"/>
    <property type="evidence" value="ECO:0007669"/>
    <property type="project" value="TreeGrafter"/>
</dbReference>
<dbReference type="GO" id="GO:0012505">
    <property type="term" value="C:endomembrane system"/>
    <property type="evidence" value="ECO:0007669"/>
    <property type="project" value="UniProtKB-SubCell"/>
</dbReference>
<comment type="subcellular location">
    <subcellularLocation>
        <location evidence="2">Endomembrane system</location>
    </subcellularLocation>
    <subcellularLocation>
        <location evidence="1">Membrane</location>
        <topology evidence="1">Single-pass membrane protein</topology>
    </subcellularLocation>
</comment>
<evidence type="ECO:0000256" key="6">
    <source>
        <dbReference type="ARBA" id="ARBA00023136"/>
    </source>
</evidence>
<dbReference type="PRINTS" id="PR00261">
    <property type="entry name" value="LDLRECEPTOR"/>
</dbReference>
<dbReference type="GO" id="GO:0043235">
    <property type="term" value="C:receptor complex"/>
    <property type="evidence" value="ECO:0007669"/>
    <property type="project" value="TreeGrafter"/>
</dbReference>
<reference evidence="11" key="1">
    <citation type="submission" date="2021-02" db="EMBL/GenBank/DDBJ databases">
        <authorList>
            <person name="Nowell W R."/>
        </authorList>
    </citation>
    <scope>NUCLEOTIDE SEQUENCE</scope>
</reference>
<evidence type="ECO:0000256" key="1">
    <source>
        <dbReference type="ARBA" id="ARBA00004167"/>
    </source>
</evidence>
<dbReference type="InterPro" id="IPR002172">
    <property type="entry name" value="LDrepeatLR_classA_rpt"/>
</dbReference>
<dbReference type="FunFam" id="4.10.400.10:FF:000045">
    <property type="entry name" value="Low-density lipoprotein receptor-related protein 2"/>
    <property type="match status" value="1"/>
</dbReference>
<dbReference type="EMBL" id="CAJOAZ010024321">
    <property type="protein sequence ID" value="CAF4383595.1"/>
    <property type="molecule type" value="Genomic_DNA"/>
</dbReference>
<evidence type="ECO:0000256" key="2">
    <source>
        <dbReference type="ARBA" id="ARBA00004308"/>
    </source>
</evidence>
<evidence type="ECO:0000256" key="3">
    <source>
        <dbReference type="ARBA" id="ARBA00022692"/>
    </source>
</evidence>
<dbReference type="PROSITE" id="PS01209">
    <property type="entry name" value="LDLRA_1"/>
    <property type="match status" value="1"/>
</dbReference>
<dbReference type="Gene3D" id="4.10.400.10">
    <property type="entry name" value="Low-density Lipoprotein Receptor"/>
    <property type="match status" value="2"/>
</dbReference>
<feature type="disulfide bond" evidence="10">
    <location>
        <begin position="11"/>
        <end position="26"/>
    </location>
</feature>
<evidence type="ECO:0000256" key="8">
    <source>
        <dbReference type="ARBA" id="ARBA00023170"/>
    </source>
</evidence>
<evidence type="ECO:0000256" key="10">
    <source>
        <dbReference type="PROSITE-ProRule" id="PRU00124"/>
    </source>
</evidence>
<keyword evidence="4" id="KW-0677">Repeat</keyword>
<dbReference type="PROSITE" id="PS50068">
    <property type="entry name" value="LDLRA_2"/>
    <property type="match status" value="2"/>
</dbReference>
<evidence type="ECO:0000313" key="11">
    <source>
        <dbReference type="EMBL" id="CAF4383595.1"/>
    </source>
</evidence>
<comment type="caution">
    <text evidence="11">The sequence shown here is derived from an EMBL/GenBank/DDBJ whole genome shotgun (WGS) entry which is preliminary data.</text>
</comment>
<keyword evidence="9" id="KW-0325">Glycoprotein</keyword>
<feature type="disulfide bond" evidence="10">
    <location>
        <begin position="53"/>
        <end position="68"/>
    </location>
</feature>
<dbReference type="PANTHER" id="PTHR22722">
    <property type="entry name" value="LOW-DENSITY LIPOPROTEIN RECEPTOR-RELATED PROTEIN 2-RELATED"/>
    <property type="match status" value="1"/>
</dbReference>
<name>A0A820N1V3_9BILA</name>
<feature type="non-terminal residue" evidence="11">
    <location>
        <position position="1"/>
    </location>
</feature>